<dbReference type="Proteomes" id="UP000076476">
    <property type="component" value="Unassembled WGS sequence"/>
</dbReference>
<sequence length="237" mass="27767">MKSQKIFKNYGITYFEAVNDVTALFENLNENHLLNVTKKEYKNRIKSFFVFLYTFQFDQIFRLLNTKKRYDIPGKFRSPLLLYIFFFVKLLVIHPIIFLGMYLFFISSPFIDYGKGLVFTLNIFLSMATHEFFHALALYLVNESEKLSFLGKDKFTIGIYRRQLSPFKSIFVALSGPLFPFIIGLYLYKLGENAGTQDIIYISIIWVANILTLLSTDRKNIKNSLFELIKKRGLKNG</sequence>
<dbReference type="AlphaFoldDB" id="A0A165Y4K0"/>
<reference evidence="2 3" key="1">
    <citation type="submission" date="2016-04" db="EMBL/GenBank/DDBJ databases">
        <title>Draft genome sequence of Aeribacillus pallidus 8m3 from petroleum reservoir.</title>
        <authorList>
            <person name="Poltaraus A.B."/>
            <person name="Nazina T.N."/>
            <person name="Tourova T.P."/>
            <person name="Malakho S.M."/>
            <person name="Korshunova A.V."/>
            <person name="Sokolova D.S."/>
        </authorList>
    </citation>
    <scope>NUCLEOTIDE SEQUENCE [LARGE SCALE GENOMIC DNA]</scope>
    <source>
        <strain evidence="2 3">8m3</strain>
    </source>
</reference>
<feature type="transmembrane region" description="Helical" evidence="1">
    <location>
        <begin position="80"/>
        <end position="105"/>
    </location>
</feature>
<dbReference type="EMBL" id="LWBR01000016">
    <property type="protein sequence ID" value="KZN96722.1"/>
    <property type="molecule type" value="Genomic_DNA"/>
</dbReference>
<organism evidence="2 3">
    <name type="scientific">Aeribacillus pallidus</name>
    <dbReference type="NCBI Taxonomy" id="33936"/>
    <lineage>
        <taxon>Bacteria</taxon>
        <taxon>Bacillati</taxon>
        <taxon>Bacillota</taxon>
        <taxon>Bacilli</taxon>
        <taxon>Bacillales</taxon>
        <taxon>Bacillaceae</taxon>
        <taxon>Aeribacillus</taxon>
    </lineage>
</organism>
<evidence type="ECO:0000313" key="3">
    <source>
        <dbReference type="Proteomes" id="UP000076476"/>
    </source>
</evidence>
<keyword evidence="1" id="KW-0472">Membrane</keyword>
<evidence type="ECO:0008006" key="4">
    <source>
        <dbReference type="Google" id="ProtNLM"/>
    </source>
</evidence>
<protein>
    <recommendedName>
        <fullName evidence="4">DUF3267 domain-containing protein</fullName>
    </recommendedName>
</protein>
<dbReference type="RefSeq" id="WP_063387643.1">
    <property type="nucleotide sequence ID" value="NZ_LWBR01000016.1"/>
</dbReference>
<evidence type="ECO:0000313" key="2">
    <source>
        <dbReference type="EMBL" id="KZN96722.1"/>
    </source>
</evidence>
<feature type="transmembrane region" description="Helical" evidence="1">
    <location>
        <begin position="117"/>
        <end position="141"/>
    </location>
</feature>
<accession>A0A165Y4K0</accession>
<gene>
    <name evidence="2" type="ORF">AZI98_07420</name>
</gene>
<proteinExistence type="predicted"/>
<keyword evidence="3" id="KW-1185">Reference proteome</keyword>
<feature type="transmembrane region" description="Helical" evidence="1">
    <location>
        <begin position="170"/>
        <end position="187"/>
    </location>
</feature>
<name>A0A165Y4K0_9BACI</name>
<keyword evidence="1" id="KW-0812">Transmembrane</keyword>
<dbReference type="STRING" id="33936.AZI98_07420"/>
<keyword evidence="1" id="KW-1133">Transmembrane helix</keyword>
<evidence type="ECO:0000256" key="1">
    <source>
        <dbReference type="SAM" id="Phobius"/>
    </source>
</evidence>
<dbReference type="OrthoDB" id="9927999at2"/>
<feature type="transmembrane region" description="Helical" evidence="1">
    <location>
        <begin position="199"/>
        <end position="216"/>
    </location>
</feature>
<comment type="caution">
    <text evidence="2">The sequence shown here is derived from an EMBL/GenBank/DDBJ whole genome shotgun (WGS) entry which is preliminary data.</text>
</comment>